<dbReference type="OrthoDB" id="9811006at2"/>
<dbReference type="PANTHER" id="PTHR34406:SF2">
    <property type="entry name" value="PERIPLASMIC PROTEIN"/>
    <property type="match status" value="1"/>
</dbReference>
<dbReference type="InterPro" id="IPR036761">
    <property type="entry name" value="TTHA0802/YceI-like_sf"/>
</dbReference>
<dbReference type="Gene3D" id="2.40.128.110">
    <property type="entry name" value="Lipid/polyisoprenoid-binding, YceI-like"/>
    <property type="match status" value="1"/>
</dbReference>
<evidence type="ECO:0000313" key="3">
    <source>
        <dbReference type="EMBL" id="SUO96924.1"/>
    </source>
</evidence>
<dbReference type="SMART" id="SM00867">
    <property type="entry name" value="YceI"/>
    <property type="match status" value="1"/>
</dbReference>
<dbReference type="InterPro" id="IPR007372">
    <property type="entry name" value="Lipid/polyisoprenoid-bd_YceI"/>
</dbReference>
<dbReference type="PANTHER" id="PTHR34406">
    <property type="entry name" value="PROTEIN YCEI"/>
    <property type="match status" value="1"/>
</dbReference>
<proteinExistence type="predicted"/>
<evidence type="ECO:0000259" key="2">
    <source>
        <dbReference type="SMART" id="SM00867"/>
    </source>
</evidence>
<feature type="signal peptide" evidence="1">
    <location>
        <begin position="1"/>
        <end position="18"/>
    </location>
</feature>
<gene>
    <name evidence="3" type="primary">yceI</name>
    <name evidence="3" type="ORF">NCTC10717_01249</name>
</gene>
<keyword evidence="4" id="KW-1185">Reference proteome</keyword>
<organism evidence="3 4">
    <name type="scientific">Suttonella indologenes</name>
    <dbReference type="NCBI Taxonomy" id="13276"/>
    <lineage>
        <taxon>Bacteria</taxon>
        <taxon>Pseudomonadati</taxon>
        <taxon>Pseudomonadota</taxon>
        <taxon>Gammaproteobacteria</taxon>
        <taxon>Cardiobacteriales</taxon>
        <taxon>Cardiobacteriaceae</taxon>
        <taxon>Suttonella</taxon>
    </lineage>
</organism>
<dbReference type="AlphaFoldDB" id="A0A380MXK2"/>
<reference evidence="3 4" key="1">
    <citation type="submission" date="2018-06" db="EMBL/GenBank/DDBJ databases">
        <authorList>
            <consortium name="Pathogen Informatics"/>
            <person name="Doyle S."/>
        </authorList>
    </citation>
    <scope>NUCLEOTIDE SEQUENCE [LARGE SCALE GENOMIC DNA]</scope>
    <source>
        <strain evidence="3 4">NCTC10717</strain>
    </source>
</reference>
<dbReference type="RefSeq" id="WP_115218480.1">
    <property type="nucleotide sequence ID" value="NZ_UHIA01000004.1"/>
</dbReference>
<feature type="domain" description="Lipid/polyisoprenoid-binding YceI-like" evidence="2">
    <location>
        <begin position="20"/>
        <end position="184"/>
    </location>
</feature>
<accession>A0A380MXK2</accession>
<protein>
    <submittedName>
        <fullName evidence="3">Uncharacterized conserved protein</fullName>
    </submittedName>
</protein>
<name>A0A380MXK2_9GAMM</name>
<dbReference type="EMBL" id="UHIA01000004">
    <property type="protein sequence ID" value="SUO96924.1"/>
    <property type="molecule type" value="Genomic_DNA"/>
</dbReference>
<feature type="chain" id="PRO_5016582363" evidence="1">
    <location>
        <begin position="19"/>
        <end position="186"/>
    </location>
</feature>
<sequence length="186" mass="20422">MKKALLSSLVFAAALANAAEYKLDPAHANAGFGIDHFGTSTNRAAIHNLEGSMEFDSESKTGKIDVTLPVNNISSGNQHFDEHLKSADIFDVEQFPEIRFVSEKFNVKDDKLESVEGQLTMKGKTAPVTLKAEKFNCYDSPMAKTQVCGGDFTATIDRSQWGVDYLIDKGFAKEVDIVIQIEALKQ</sequence>
<evidence type="ECO:0000256" key="1">
    <source>
        <dbReference type="SAM" id="SignalP"/>
    </source>
</evidence>
<keyword evidence="1" id="KW-0732">Signal</keyword>
<dbReference type="SUPFAM" id="SSF101874">
    <property type="entry name" value="YceI-like"/>
    <property type="match status" value="1"/>
</dbReference>
<evidence type="ECO:0000313" key="4">
    <source>
        <dbReference type="Proteomes" id="UP000254575"/>
    </source>
</evidence>
<dbReference type="Proteomes" id="UP000254575">
    <property type="component" value="Unassembled WGS sequence"/>
</dbReference>
<dbReference type="Pfam" id="PF04264">
    <property type="entry name" value="YceI"/>
    <property type="match status" value="1"/>
</dbReference>